<reference evidence="1" key="2">
    <citation type="submission" date="2023-06" db="EMBL/GenBank/DDBJ databases">
        <authorList>
            <person name="Kobayashi Y."/>
            <person name="Kayamori A."/>
            <person name="Aoki K."/>
            <person name="Shiwa Y."/>
            <person name="Fujita N."/>
            <person name="Sugita T."/>
            <person name="Iwasaki W."/>
            <person name="Tanaka N."/>
            <person name="Takashima M."/>
        </authorList>
    </citation>
    <scope>NUCLEOTIDE SEQUENCE</scope>
    <source>
        <strain evidence="1">HIS016</strain>
    </source>
</reference>
<dbReference type="Gene3D" id="3.40.50.11350">
    <property type="match status" value="1"/>
</dbReference>
<proteinExistence type="predicted"/>
<dbReference type="EMBL" id="BTCM01000006">
    <property type="protein sequence ID" value="GMK58726.1"/>
    <property type="molecule type" value="Genomic_DNA"/>
</dbReference>
<accession>A0AAD3TY80</accession>
<dbReference type="AlphaFoldDB" id="A0AAD3TY80"/>
<dbReference type="CDD" id="cd11296">
    <property type="entry name" value="O-FucT_like"/>
    <property type="match status" value="1"/>
</dbReference>
<sequence length="245" mass="27301">MEDMSCSTFLQEISTASSNTPYCIIMSLSRRTVLQHFSFGLPVLDALNRALPILAPNFEPYVFNAAGAHKPLPAWKHLLVLQVPSSAAWEATCHDLSERMAPFVGFTKLPAFPGNEGVPPPSEMLAPARAGVYDAKCTPDTMAVITRARRMRKNHPILRAIYLVTDSQERADELAHWLHTDGWDAVYVASDVHNAWRDLEIRSMVETEVCRRAGVFVGSGFTTMASNVALLRTRDLVPPDFTQFW</sequence>
<evidence type="ECO:0000313" key="2">
    <source>
        <dbReference type="Proteomes" id="UP001222932"/>
    </source>
</evidence>
<evidence type="ECO:0000313" key="1">
    <source>
        <dbReference type="EMBL" id="GMK58726.1"/>
    </source>
</evidence>
<name>A0AAD3TY80_9TREE</name>
<gene>
    <name evidence="1" type="ORF">CspeluHIS016_0601680</name>
</gene>
<reference evidence="1" key="1">
    <citation type="journal article" date="2023" name="BMC Genomics">
        <title>Chromosome-level genome assemblies of Cutaneotrichosporon spp. (Trichosporonales, Basidiomycota) reveal imbalanced evolution between nucleotide sequences and chromosome synteny.</title>
        <authorList>
            <person name="Kobayashi Y."/>
            <person name="Kayamori A."/>
            <person name="Aoki K."/>
            <person name="Shiwa Y."/>
            <person name="Matsutani M."/>
            <person name="Fujita N."/>
            <person name="Sugita T."/>
            <person name="Iwasaki W."/>
            <person name="Tanaka N."/>
            <person name="Takashima M."/>
        </authorList>
    </citation>
    <scope>NUCLEOTIDE SEQUENCE</scope>
    <source>
        <strain evidence="1">HIS016</strain>
    </source>
</reference>
<comment type="caution">
    <text evidence="1">The sequence shown here is derived from an EMBL/GenBank/DDBJ whole genome shotgun (WGS) entry which is preliminary data.</text>
</comment>
<protein>
    <submittedName>
        <fullName evidence="1">Uncharacterized protein</fullName>
    </submittedName>
</protein>
<keyword evidence="2" id="KW-1185">Reference proteome</keyword>
<dbReference type="Proteomes" id="UP001222932">
    <property type="component" value="Unassembled WGS sequence"/>
</dbReference>
<organism evidence="1 2">
    <name type="scientific">Cutaneotrichosporon spelunceum</name>
    <dbReference type="NCBI Taxonomy" id="1672016"/>
    <lineage>
        <taxon>Eukaryota</taxon>
        <taxon>Fungi</taxon>
        <taxon>Dikarya</taxon>
        <taxon>Basidiomycota</taxon>
        <taxon>Agaricomycotina</taxon>
        <taxon>Tremellomycetes</taxon>
        <taxon>Trichosporonales</taxon>
        <taxon>Trichosporonaceae</taxon>
        <taxon>Cutaneotrichosporon</taxon>
    </lineage>
</organism>